<dbReference type="AlphaFoldDB" id="A0A8B2NN85"/>
<keyword evidence="11" id="KW-1185">Reference proteome</keyword>
<comment type="pathway">
    <text evidence="5">Amino-acid biosynthesis; L-methionine biosynthesis via de novo pathway; L-homocysteine from L-cystathionine: step 1/1.</text>
</comment>
<dbReference type="PANTHER" id="PTHR43500:SF1">
    <property type="entry name" value="CYSTATHIONINE BETA-LYASE-RELATED"/>
    <property type="match status" value="1"/>
</dbReference>
<accession>A0A8B2NN85</accession>
<dbReference type="InterPro" id="IPR054542">
    <property type="entry name" value="Cys_met_metab_PP"/>
</dbReference>
<comment type="catalytic activity">
    <reaction evidence="7">
        <text>an S-substituted L-cysteine + H2O = a thiol + pyruvate + NH4(+)</text>
        <dbReference type="Rhea" id="RHEA:18121"/>
        <dbReference type="ChEBI" id="CHEBI:15361"/>
        <dbReference type="ChEBI" id="CHEBI:15377"/>
        <dbReference type="ChEBI" id="CHEBI:28938"/>
        <dbReference type="ChEBI" id="CHEBI:29256"/>
        <dbReference type="ChEBI" id="CHEBI:58717"/>
        <dbReference type="EC" id="4.4.1.13"/>
    </reaction>
</comment>
<proteinExistence type="inferred from homology"/>
<evidence type="ECO:0000256" key="1">
    <source>
        <dbReference type="ARBA" id="ARBA00001933"/>
    </source>
</evidence>
<dbReference type="OrthoDB" id="9805807at2"/>
<dbReference type="InterPro" id="IPR015421">
    <property type="entry name" value="PyrdxlP-dep_Trfase_major"/>
</dbReference>
<protein>
    <submittedName>
        <fullName evidence="10">Cystathionine beta-lyase</fullName>
    </submittedName>
</protein>
<dbReference type="Gene3D" id="3.40.640.10">
    <property type="entry name" value="Type I PLP-dependent aspartate aminotransferase-like (Major domain)"/>
    <property type="match status" value="1"/>
</dbReference>
<keyword evidence="3 8" id="KW-0663">Pyridoxal phosphate</keyword>
<evidence type="ECO:0000256" key="7">
    <source>
        <dbReference type="ARBA" id="ARBA00047625"/>
    </source>
</evidence>
<evidence type="ECO:0000256" key="4">
    <source>
        <dbReference type="ARBA" id="ARBA00023239"/>
    </source>
</evidence>
<dbReference type="InterPro" id="IPR015422">
    <property type="entry name" value="PyrdxlP-dep_Trfase_small"/>
</dbReference>
<evidence type="ECO:0000256" key="5">
    <source>
        <dbReference type="ARBA" id="ARBA00046315"/>
    </source>
</evidence>
<evidence type="ECO:0000256" key="2">
    <source>
        <dbReference type="ARBA" id="ARBA00009077"/>
    </source>
</evidence>
<comment type="similarity">
    <text evidence="2 9">Belongs to the trans-sulfuration enzymes family.</text>
</comment>
<dbReference type="PANTHER" id="PTHR43500">
    <property type="entry name" value="CYSTATHIONINE BETA-LYASE-RELATED"/>
    <property type="match status" value="1"/>
</dbReference>
<dbReference type="SUPFAM" id="SSF53383">
    <property type="entry name" value="PLP-dependent transferases"/>
    <property type="match status" value="1"/>
</dbReference>
<feature type="modified residue" description="N6-(pyridoxal phosphate)lysine" evidence="8">
    <location>
        <position position="210"/>
    </location>
</feature>
<evidence type="ECO:0000256" key="8">
    <source>
        <dbReference type="PIRSR" id="PIRSR001434-2"/>
    </source>
</evidence>
<evidence type="ECO:0000313" key="11">
    <source>
        <dbReference type="Proteomes" id="UP000249590"/>
    </source>
</evidence>
<name>A0A8B2NN85_9HYPH</name>
<dbReference type="InterPro" id="IPR000277">
    <property type="entry name" value="Cys/Met-Metab_PyrdxlP-dep_enz"/>
</dbReference>
<comment type="caution">
    <text evidence="10">The sequence shown here is derived from an EMBL/GenBank/DDBJ whole genome shotgun (WGS) entry which is preliminary data.</text>
</comment>
<evidence type="ECO:0000256" key="9">
    <source>
        <dbReference type="RuleBase" id="RU362118"/>
    </source>
</evidence>
<dbReference type="EMBL" id="QHHQ01000004">
    <property type="protein sequence ID" value="RAH99728.1"/>
    <property type="molecule type" value="Genomic_DNA"/>
</dbReference>
<dbReference type="InterPro" id="IPR006233">
    <property type="entry name" value="Cys_b_lyase_bac"/>
</dbReference>
<evidence type="ECO:0000313" key="10">
    <source>
        <dbReference type="EMBL" id="RAH99728.1"/>
    </source>
</evidence>
<keyword evidence="4 10" id="KW-0456">Lyase</keyword>
<reference evidence="10 11" key="1">
    <citation type="submission" date="2018-05" db="EMBL/GenBank/DDBJ databases">
        <title>Acuticoccus sediminis sp. nov., isolated from deep-sea sediment of Indian Ocean.</title>
        <authorList>
            <person name="Liu X."/>
            <person name="Lai Q."/>
            <person name="Du Y."/>
            <person name="Sun F."/>
            <person name="Zhang X."/>
            <person name="Wang S."/>
            <person name="Shao Z."/>
        </authorList>
    </citation>
    <scope>NUCLEOTIDE SEQUENCE [LARGE SCALE GENOMIC DNA]</scope>
    <source>
        <strain evidence="10 11">PTG4-2</strain>
    </source>
</reference>
<gene>
    <name evidence="10" type="primary">metC</name>
    <name evidence="10" type="ORF">DLJ53_18360</name>
</gene>
<dbReference type="GO" id="GO:0019450">
    <property type="term" value="P:L-cysteine catabolic process to pyruvate"/>
    <property type="evidence" value="ECO:0007669"/>
    <property type="project" value="TreeGrafter"/>
</dbReference>
<organism evidence="10 11">
    <name type="scientific">Acuticoccus sediminis</name>
    <dbReference type="NCBI Taxonomy" id="2184697"/>
    <lineage>
        <taxon>Bacteria</taxon>
        <taxon>Pseudomonadati</taxon>
        <taxon>Pseudomonadota</taxon>
        <taxon>Alphaproteobacteria</taxon>
        <taxon>Hyphomicrobiales</taxon>
        <taxon>Amorphaceae</taxon>
        <taxon>Acuticoccus</taxon>
    </lineage>
</organism>
<comment type="catalytic activity">
    <reaction evidence="6">
        <text>L,L-cystathionine + H2O = L-homocysteine + pyruvate + NH4(+)</text>
        <dbReference type="Rhea" id="RHEA:13965"/>
        <dbReference type="ChEBI" id="CHEBI:15361"/>
        <dbReference type="ChEBI" id="CHEBI:15377"/>
        <dbReference type="ChEBI" id="CHEBI:28938"/>
        <dbReference type="ChEBI" id="CHEBI:58161"/>
        <dbReference type="ChEBI" id="CHEBI:58199"/>
    </reaction>
</comment>
<evidence type="ECO:0000256" key="3">
    <source>
        <dbReference type="ARBA" id="ARBA00022898"/>
    </source>
</evidence>
<evidence type="ECO:0000256" key="6">
    <source>
        <dbReference type="ARBA" id="ARBA00047517"/>
    </source>
</evidence>
<dbReference type="FunFam" id="3.40.640.10:FF:000046">
    <property type="entry name" value="Cystathionine gamma-lyase"/>
    <property type="match status" value="1"/>
</dbReference>
<dbReference type="GO" id="GO:0047804">
    <property type="term" value="F:cysteine-S-conjugate beta-lyase activity"/>
    <property type="evidence" value="ECO:0007669"/>
    <property type="project" value="UniProtKB-EC"/>
</dbReference>
<dbReference type="GO" id="GO:0030170">
    <property type="term" value="F:pyridoxal phosphate binding"/>
    <property type="evidence" value="ECO:0007669"/>
    <property type="project" value="InterPro"/>
</dbReference>
<sequence length="390" mass="42619">MDDETAHRPKRRVATTLTHAGRDPSAFHGFINPPVVHASTVLYPNVKGTRTRTQRYTYGRSGTPTTDALCDVMNELEGSEKTVLAPTGLAACTVALASAVNAGDRVLITDNVYHPTRSFADGFLRRFGVEVVYFDPLDHAAFDRELEKGAAAAFFEAPGSLTFEVADIPYLNARAKAAGATTMIDNTWATPLYFRPLEHGVDLSIHAATKYIAGHSDLLLGTVSGNGEAIAKVRKTWDDWGENVGPDDVYATLRGTRTLHVRMPHFERNARLVAEWLDADPRVGKVLYPALPGAPGHALWKRDFDGASGLFAITFKGRTEDEIMKMVDSLELFGIGASWGGFESLATMPVVNKFRSAKAWPDDEPLVRLNIGLEDPADLIEDLDRAMAHL</sequence>
<comment type="cofactor">
    <cofactor evidence="1 9">
        <name>pyridoxal 5'-phosphate</name>
        <dbReference type="ChEBI" id="CHEBI:597326"/>
    </cofactor>
</comment>
<dbReference type="PIRSF" id="PIRSF001434">
    <property type="entry name" value="CGS"/>
    <property type="match status" value="1"/>
</dbReference>
<dbReference type="GO" id="GO:0019346">
    <property type="term" value="P:transsulfuration"/>
    <property type="evidence" value="ECO:0007669"/>
    <property type="project" value="InterPro"/>
</dbReference>
<dbReference type="Pfam" id="PF01053">
    <property type="entry name" value="Cys_Met_Meta_PP"/>
    <property type="match status" value="1"/>
</dbReference>
<dbReference type="InterPro" id="IPR015424">
    <property type="entry name" value="PyrdxlP-dep_Trfase"/>
</dbReference>
<dbReference type="RefSeq" id="WP_111347944.1">
    <property type="nucleotide sequence ID" value="NZ_JAIWKD010000007.1"/>
</dbReference>
<dbReference type="PROSITE" id="PS00868">
    <property type="entry name" value="CYS_MET_METAB_PP"/>
    <property type="match status" value="1"/>
</dbReference>
<dbReference type="Gene3D" id="3.90.1150.10">
    <property type="entry name" value="Aspartate Aminotransferase, domain 1"/>
    <property type="match status" value="1"/>
</dbReference>
<dbReference type="NCBIfam" id="TIGR01324">
    <property type="entry name" value="cysta_beta_ly_B"/>
    <property type="match status" value="1"/>
</dbReference>
<dbReference type="Proteomes" id="UP000249590">
    <property type="component" value="Unassembled WGS sequence"/>
</dbReference>